<name>A0A6C0BG76_9ZZZZ</name>
<evidence type="ECO:0000313" key="1">
    <source>
        <dbReference type="EMBL" id="QHS90373.1"/>
    </source>
</evidence>
<proteinExistence type="predicted"/>
<organism evidence="1">
    <name type="scientific">viral metagenome</name>
    <dbReference type="NCBI Taxonomy" id="1070528"/>
    <lineage>
        <taxon>unclassified sequences</taxon>
        <taxon>metagenomes</taxon>
        <taxon>organismal metagenomes</taxon>
    </lineage>
</organism>
<dbReference type="EMBL" id="MN739133">
    <property type="protein sequence ID" value="QHS90373.1"/>
    <property type="molecule type" value="Genomic_DNA"/>
</dbReference>
<protein>
    <submittedName>
        <fullName evidence="1">Uncharacterized protein</fullName>
    </submittedName>
</protein>
<sequence length="225" mass="26988">MSTRMSKKSSKRFSKISLQLKGLFNTNLHEIMFSFLGKNRYHNSENPNSVFNEFCLEIKDLFVEKQLFNIMFSLLGNISLHIFNSNITTNLLINIFTYTDPTDSSTTYQDIINIGYDMLGLHNEISPYEIFMNAVTSIKFRKFQKKYKQIDKNTFLDYITYIYSDFVEKLIRHKHFKDFKLLEICREQVENMYENVNKKKLLKKSLKEFRPMFLKIARIIRETKW</sequence>
<reference evidence="1" key="1">
    <citation type="journal article" date="2020" name="Nature">
        <title>Giant virus diversity and host interactions through global metagenomics.</title>
        <authorList>
            <person name="Schulz F."/>
            <person name="Roux S."/>
            <person name="Paez-Espino D."/>
            <person name="Jungbluth S."/>
            <person name="Walsh D.A."/>
            <person name="Denef V.J."/>
            <person name="McMahon K.D."/>
            <person name="Konstantinidis K.T."/>
            <person name="Eloe-Fadrosh E.A."/>
            <person name="Kyrpides N.C."/>
            <person name="Woyke T."/>
        </authorList>
    </citation>
    <scope>NUCLEOTIDE SEQUENCE</scope>
    <source>
        <strain evidence="1">GVMAG-M-3300010160-60</strain>
    </source>
</reference>
<dbReference type="AlphaFoldDB" id="A0A6C0BG76"/>
<accession>A0A6C0BG76</accession>